<evidence type="ECO:0000256" key="4">
    <source>
        <dbReference type="ARBA" id="ARBA00023211"/>
    </source>
</evidence>
<evidence type="ECO:0000256" key="7">
    <source>
        <dbReference type="NCBIfam" id="TIGR01696"/>
    </source>
</evidence>
<protein>
    <recommendedName>
        <fullName evidence="6 7">Phosphopentomutase</fullName>
        <ecNumber evidence="6 7">5.4.2.7</ecNumber>
    </recommendedName>
    <alternativeName>
        <fullName evidence="6">Phosphodeoxyribomutase</fullName>
    </alternativeName>
</protein>
<dbReference type="InterPro" id="IPR024052">
    <property type="entry name" value="Phosphopentomutase_DeoB_cap_sf"/>
</dbReference>
<evidence type="ECO:0000256" key="3">
    <source>
        <dbReference type="ARBA" id="ARBA00022723"/>
    </source>
</evidence>
<evidence type="ECO:0000256" key="2">
    <source>
        <dbReference type="ARBA" id="ARBA00022490"/>
    </source>
</evidence>
<gene>
    <name evidence="6" type="primary">deoB</name>
    <name evidence="9" type="ORF">H9872_10745</name>
</gene>
<dbReference type="PIRSF" id="PIRSF001491">
    <property type="entry name" value="Ppentomutase"/>
    <property type="match status" value="1"/>
</dbReference>
<dbReference type="Gene3D" id="3.30.70.1250">
    <property type="entry name" value="Phosphopentomutase"/>
    <property type="match status" value="1"/>
</dbReference>
<proteinExistence type="inferred from homology"/>
<dbReference type="Pfam" id="PF01676">
    <property type="entry name" value="Metalloenzyme"/>
    <property type="match status" value="1"/>
</dbReference>
<feature type="binding site" evidence="6">
    <location>
        <position position="10"/>
    </location>
    <ligand>
        <name>Mn(2+)</name>
        <dbReference type="ChEBI" id="CHEBI:29035"/>
        <label>1</label>
    </ligand>
</feature>
<evidence type="ECO:0000313" key="10">
    <source>
        <dbReference type="Proteomes" id="UP000824229"/>
    </source>
</evidence>
<feature type="domain" description="Metalloenzyme" evidence="8">
    <location>
        <begin position="2"/>
        <end position="374"/>
    </location>
</feature>
<dbReference type="PANTHER" id="PTHR21110:SF0">
    <property type="entry name" value="PHOSPHOPENTOMUTASE"/>
    <property type="match status" value="1"/>
</dbReference>
<dbReference type="GO" id="GO:0000287">
    <property type="term" value="F:magnesium ion binding"/>
    <property type="evidence" value="ECO:0007669"/>
    <property type="project" value="UniProtKB-UniRule"/>
</dbReference>
<comment type="caution">
    <text evidence="9">The sequence shown here is derived from an EMBL/GenBank/DDBJ whole genome shotgun (WGS) entry which is preliminary data.</text>
</comment>
<sequence>MKRAIWIVLDSVGIGAMPDSKNYGDNDVNTLEHVYKYTNGLCLDQMISYGLGNIEGVNALPKVDAPKGSFARLGELSKGKDTTTGHWEMVGVLTEVPFPTYPNGFPPEIMEAFEEAIGTKTLGNCTASGTAIIEELGEEHVKTGYPIVYTSADSVFQIAAHEGVIPLERLYEMCEIARKLLSGKHEVARVIARPFEGEVGHFTRTSNRRDYAISPPAPNLLTYCEAAHIPVIAVGKIEDIFNKQGITEAIHTKDNADGIKVTLECMNKYKEGLIFTNLVDFDMKWGHRRDAENYGKGLEAFDKALPEIVAAMQEEDILFITADHGCDPTAPGTDHTREYVPLLVIGQNIKEGVDLKTRKSFADIGQTICDYLGIPSLKIGESFLEAIQK</sequence>
<dbReference type="NCBIfam" id="NF003766">
    <property type="entry name" value="PRK05362.1"/>
    <property type="match status" value="1"/>
</dbReference>
<feature type="binding site" evidence="6">
    <location>
        <position position="282"/>
    </location>
    <ligand>
        <name>Mn(2+)</name>
        <dbReference type="ChEBI" id="CHEBI:29035"/>
        <label>2</label>
    </ligand>
</feature>
<evidence type="ECO:0000313" key="9">
    <source>
        <dbReference type="EMBL" id="MBU3805214.1"/>
    </source>
</evidence>
<dbReference type="AlphaFoldDB" id="A0A9E2KE26"/>
<keyword evidence="5 6" id="KW-0413">Isomerase</keyword>
<dbReference type="GO" id="GO:0006018">
    <property type="term" value="P:2-deoxyribose 1-phosphate catabolic process"/>
    <property type="evidence" value="ECO:0007669"/>
    <property type="project" value="UniProtKB-UniRule"/>
</dbReference>
<comment type="catalytic activity">
    <reaction evidence="6">
        <text>alpha-D-ribose 1-phosphate = D-ribose 5-phosphate</text>
        <dbReference type="Rhea" id="RHEA:18793"/>
        <dbReference type="ChEBI" id="CHEBI:57720"/>
        <dbReference type="ChEBI" id="CHEBI:78346"/>
        <dbReference type="EC" id="5.4.2.7"/>
    </reaction>
</comment>
<dbReference type="InterPro" id="IPR017850">
    <property type="entry name" value="Alkaline_phosphatase_core_sf"/>
</dbReference>
<evidence type="ECO:0000256" key="6">
    <source>
        <dbReference type="HAMAP-Rule" id="MF_00740"/>
    </source>
</evidence>
<evidence type="ECO:0000259" key="8">
    <source>
        <dbReference type="Pfam" id="PF01676"/>
    </source>
</evidence>
<feature type="binding site" evidence="6">
    <location>
        <position position="335"/>
    </location>
    <ligand>
        <name>Mn(2+)</name>
        <dbReference type="ChEBI" id="CHEBI:29035"/>
        <label>2</label>
    </ligand>
</feature>
<feature type="binding site" evidence="6">
    <location>
        <position position="324"/>
    </location>
    <ligand>
        <name>Mn(2+)</name>
        <dbReference type="ChEBI" id="CHEBI:29035"/>
        <label>1</label>
    </ligand>
</feature>
<comment type="subcellular location">
    <subcellularLocation>
        <location evidence="6">Cytoplasm</location>
    </subcellularLocation>
</comment>
<keyword evidence="4 6" id="KW-0464">Manganese</keyword>
<comment type="pathway">
    <text evidence="6">Carbohydrate degradation; 2-deoxy-D-ribose 1-phosphate degradation; D-glyceraldehyde 3-phosphate and acetaldehyde from 2-deoxy-alpha-D-ribose 1-phosphate: step 1/2.</text>
</comment>
<organism evidence="9 10">
    <name type="scientific">Candidatus Cellulosilyticum pullistercoris</name>
    <dbReference type="NCBI Taxonomy" id="2838521"/>
    <lineage>
        <taxon>Bacteria</taxon>
        <taxon>Bacillati</taxon>
        <taxon>Bacillota</taxon>
        <taxon>Clostridia</taxon>
        <taxon>Lachnospirales</taxon>
        <taxon>Cellulosilyticaceae</taxon>
        <taxon>Cellulosilyticum</taxon>
    </lineage>
</organism>
<dbReference type="Gene3D" id="3.40.720.10">
    <property type="entry name" value="Alkaline Phosphatase, subunit A"/>
    <property type="match status" value="1"/>
</dbReference>
<reference evidence="9" key="1">
    <citation type="journal article" date="2021" name="PeerJ">
        <title>Extensive microbial diversity within the chicken gut microbiome revealed by metagenomics and culture.</title>
        <authorList>
            <person name="Gilroy R."/>
            <person name="Ravi A."/>
            <person name="Getino M."/>
            <person name="Pursley I."/>
            <person name="Horton D.L."/>
            <person name="Alikhan N.F."/>
            <person name="Baker D."/>
            <person name="Gharbi K."/>
            <person name="Hall N."/>
            <person name="Watson M."/>
            <person name="Adriaenssens E.M."/>
            <person name="Foster-Nyarko E."/>
            <person name="Jarju S."/>
            <person name="Secka A."/>
            <person name="Antonio M."/>
            <person name="Oren A."/>
            <person name="Chaudhuri R.R."/>
            <person name="La Ragione R."/>
            <person name="Hildebrand F."/>
            <person name="Pallen M.J."/>
        </authorList>
    </citation>
    <scope>NUCLEOTIDE SEQUENCE</scope>
    <source>
        <strain evidence="9">B5-657</strain>
    </source>
</reference>
<dbReference type="InterPro" id="IPR006124">
    <property type="entry name" value="Metalloenzyme"/>
</dbReference>
<dbReference type="GO" id="GO:0005829">
    <property type="term" value="C:cytosol"/>
    <property type="evidence" value="ECO:0007669"/>
    <property type="project" value="TreeGrafter"/>
</dbReference>
<dbReference type="GO" id="GO:0008973">
    <property type="term" value="F:phosphopentomutase activity"/>
    <property type="evidence" value="ECO:0007669"/>
    <property type="project" value="UniProtKB-UniRule"/>
</dbReference>
<keyword evidence="2 6" id="KW-0963">Cytoplasm</keyword>
<dbReference type="GO" id="GO:0043094">
    <property type="term" value="P:metabolic compound salvage"/>
    <property type="evidence" value="ECO:0007669"/>
    <property type="project" value="UniProtKB-UniRule"/>
</dbReference>
<feature type="binding site" evidence="6">
    <location>
        <position position="323"/>
    </location>
    <ligand>
        <name>Mn(2+)</name>
        <dbReference type="ChEBI" id="CHEBI:29035"/>
        <label>1</label>
    </ligand>
</feature>
<comment type="cofactor">
    <cofactor evidence="6">
        <name>Mn(2+)</name>
        <dbReference type="ChEBI" id="CHEBI:29035"/>
    </cofactor>
    <text evidence="6">Binds 2 manganese ions.</text>
</comment>
<dbReference type="InterPro" id="IPR010045">
    <property type="entry name" value="DeoB"/>
</dbReference>
<evidence type="ECO:0000256" key="5">
    <source>
        <dbReference type="ARBA" id="ARBA00023235"/>
    </source>
</evidence>
<comment type="function">
    <text evidence="6">Isomerase that catalyzes the conversion of deoxy-ribose 1-phosphate (dRib-1-P) and ribose 1-phosphate (Rib-1-P) to deoxy-ribose 5-phosphate (dRib-5-P) and ribose 5-phosphate (Rib-5-P), respectively.</text>
</comment>
<accession>A0A9E2KE26</accession>
<keyword evidence="3 6" id="KW-0479">Metal-binding</keyword>
<dbReference type="NCBIfam" id="TIGR01696">
    <property type="entry name" value="deoB"/>
    <property type="match status" value="1"/>
</dbReference>
<evidence type="ECO:0000256" key="1">
    <source>
        <dbReference type="ARBA" id="ARBA00010373"/>
    </source>
</evidence>
<name>A0A9E2KE26_9FIRM</name>
<dbReference type="SUPFAM" id="SSF143856">
    <property type="entry name" value="DeoB insert domain-like"/>
    <property type="match status" value="1"/>
</dbReference>
<dbReference type="EC" id="5.4.2.7" evidence="6 7"/>
<dbReference type="GO" id="GO:0030145">
    <property type="term" value="F:manganese ion binding"/>
    <property type="evidence" value="ECO:0007669"/>
    <property type="project" value="UniProtKB-UniRule"/>
</dbReference>
<dbReference type="EMBL" id="JAHLFQ010000253">
    <property type="protein sequence ID" value="MBU3805214.1"/>
    <property type="molecule type" value="Genomic_DNA"/>
</dbReference>
<dbReference type="HAMAP" id="MF_00740">
    <property type="entry name" value="Phosphopentomut"/>
    <property type="match status" value="1"/>
</dbReference>
<dbReference type="Proteomes" id="UP000824229">
    <property type="component" value="Unassembled WGS sequence"/>
</dbReference>
<comment type="similarity">
    <text evidence="1 6">Belongs to the phosphopentomutase family.</text>
</comment>
<dbReference type="CDD" id="cd16009">
    <property type="entry name" value="PPM"/>
    <property type="match status" value="1"/>
</dbReference>
<feature type="binding site" evidence="6">
    <location>
        <position position="287"/>
    </location>
    <ligand>
        <name>Mn(2+)</name>
        <dbReference type="ChEBI" id="CHEBI:29035"/>
        <label>2</label>
    </ligand>
</feature>
<dbReference type="SUPFAM" id="SSF53649">
    <property type="entry name" value="Alkaline phosphatase-like"/>
    <property type="match status" value="1"/>
</dbReference>
<dbReference type="PANTHER" id="PTHR21110">
    <property type="entry name" value="PHOSPHOPENTOMUTASE"/>
    <property type="match status" value="1"/>
</dbReference>
<comment type="catalytic activity">
    <reaction evidence="6">
        <text>2-deoxy-alpha-D-ribose 1-phosphate = 2-deoxy-D-ribose 5-phosphate</text>
        <dbReference type="Rhea" id="RHEA:27658"/>
        <dbReference type="ChEBI" id="CHEBI:57259"/>
        <dbReference type="ChEBI" id="CHEBI:62877"/>
        <dbReference type="EC" id="5.4.2.7"/>
    </reaction>
</comment>
<dbReference type="FunFam" id="3.30.70.1250:FF:000001">
    <property type="entry name" value="Phosphopentomutase"/>
    <property type="match status" value="1"/>
</dbReference>
<reference evidence="9" key="2">
    <citation type="submission" date="2021-04" db="EMBL/GenBank/DDBJ databases">
        <authorList>
            <person name="Gilroy R."/>
        </authorList>
    </citation>
    <scope>NUCLEOTIDE SEQUENCE</scope>
    <source>
        <strain evidence="9">B5-657</strain>
    </source>
</reference>
<dbReference type="GO" id="GO:0009117">
    <property type="term" value="P:nucleotide metabolic process"/>
    <property type="evidence" value="ECO:0007669"/>
    <property type="project" value="UniProtKB-UniRule"/>
</dbReference>